<dbReference type="Proteomes" id="UP000054359">
    <property type="component" value="Unassembled WGS sequence"/>
</dbReference>
<name>A0A087T6X4_STEMI</name>
<gene>
    <name evidence="1" type="ORF">X975_19573</name>
</gene>
<dbReference type="AlphaFoldDB" id="A0A087T6X4"/>
<evidence type="ECO:0000313" key="2">
    <source>
        <dbReference type="Proteomes" id="UP000054359"/>
    </source>
</evidence>
<reference evidence="1 2" key="1">
    <citation type="submission" date="2013-11" db="EMBL/GenBank/DDBJ databases">
        <title>Genome sequencing of Stegodyphus mimosarum.</title>
        <authorList>
            <person name="Bechsgaard J."/>
        </authorList>
    </citation>
    <scope>NUCLEOTIDE SEQUENCE [LARGE SCALE GENOMIC DNA]</scope>
</reference>
<accession>A0A087T6X4</accession>
<dbReference type="OrthoDB" id="6366777at2759"/>
<feature type="non-terminal residue" evidence="1">
    <location>
        <position position="55"/>
    </location>
</feature>
<keyword evidence="2" id="KW-1185">Reference proteome</keyword>
<proteinExistence type="predicted"/>
<dbReference type="EMBL" id="KK113712">
    <property type="protein sequence ID" value="KFM60863.1"/>
    <property type="molecule type" value="Genomic_DNA"/>
</dbReference>
<sequence>MKHILREISHLPMEKADILPQGFAESANFWENNFSNKADAFENDEQEELRANLFD</sequence>
<evidence type="ECO:0000313" key="1">
    <source>
        <dbReference type="EMBL" id="KFM60863.1"/>
    </source>
</evidence>
<protein>
    <submittedName>
        <fullName evidence="1">Uncharacterized protein</fullName>
    </submittedName>
</protein>
<organism evidence="1 2">
    <name type="scientific">Stegodyphus mimosarum</name>
    <name type="common">African social velvet spider</name>
    <dbReference type="NCBI Taxonomy" id="407821"/>
    <lineage>
        <taxon>Eukaryota</taxon>
        <taxon>Metazoa</taxon>
        <taxon>Ecdysozoa</taxon>
        <taxon>Arthropoda</taxon>
        <taxon>Chelicerata</taxon>
        <taxon>Arachnida</taxon>
        <taxon>Araneae</taxon>
        <taxon>Araneomorphae</taxon>
        <taxon>Entelegynae</taxon>
        <taxon>Eresoidea</taxon>
        <taxon>Eresidae</taxon>
        <taxon>Stegodyphus</taxon>
    </lineage>
</organism>